<feature type="domain" description="Transposase IS66 C-terminal" evidence="3">
    <location>
        <begin position="436"/>
        <end position="472"/>
    </location>
</feature>
<comment type="caution">
    <text evidence="4">The sequence shown here is derived from an EMBL/GenBank/DDBJ whole genome shotgun (WGS) entry which is preliminary data.</text>
</comment>
<feature type="domain" description="Transposase TnpC homeodomain" evidence="2">
    <location>
        <begin position="15"/>
        <end position="88"/>
    </location>
</feature>
<feature type="domain" description="Transposase IS66 central" evidence="1">
    <location>
        <begin position="148"/>
        <end position="429"/>
    </location>
</feature>
<evidence type="ECO:0000313" key="4">
    <source>
        <dbReference type="EMBL" id="TSE03695.1"/>
    </source>
</evidence>
<reference evidence="4 5" key="1">
    <citation type="submission" date="2019-07" db="EMBL/GenBank/DDBJ databases">
        <title>The draft genome sequence of Aquimarina algiphila M91.</title>
        <authorList>
            <person name="Meng X."/>
        </authorList>
    </citation>
    <scope>NUCLEOTIDE SEQUENCE [LARGE SCALE GENOMIC DNA]</scope>
    <source>
        <strain evidence="4 5">M91</strain>
    </source>
</reference>
<evidence type="ECO:0000259" key="3">
    <source>
        <dbReference type="Pfam" id="PF13817"/>
    </source>
</evidence>
<dbReference type="InterPro" id="IPR024463">
    <property type="entry name" value="Transposase_TnpC_homeodom"/>
</dbReference>
<evidence type="ECO:0000259" key="2">
    <source>
        <dbReference type="Pfam" id="PF13007"/>
    </source>
</evidence>
<protein>
    <submittedName>
        <fullName evidence="4">IS66 family transposase</fullName>
    </submittedName>
</protein>
<dbReference type="PANTHER" id="PTHR33678:SF1">
    <property type="entry name" value="BLL1576 PROTEIN"/>
    <property type="match status" value="1"/>
</dbReference>
<dbReference type="PANTHER" id="PTHR33678">
    <property type="entry name" value="BLL1576 PROTEIN"/>
    <property type="match status" value="1"/>
</dbReference>
<name>A0A554VB93_9FLAO</name>
<dbReference type="NCBIfam" id="NF033517">
    <property type="entry name" value="transpos_IS66"/>
    <property type="match status" value="1"/>
</dbReference>
<accession>A0A554VB93</accession>
<sequence>MVKEHQKLQFDYQYLQQQLSELKRMIFGSKSERFVASDIEQLDLFVEQLEISDIKHESIEITYKREKKAEEKQQPIRSSIPSHLPRIEEIIEPAEISPNSKKIGEEVTEILEYNPSSIFVRRIVRPKYIVQEDTKIVIGALPSLPIPKGNAGAGLLSHIMVSKFVHHLPFYRQQQIFKSQHLDISRATLCNWFNATTKLLEPLYDTLQKELLQSNYLQIDESPIGVQDTSKKGKLHMGYHWVHHAPLERLVLFKYAPSRSKNVPEELLQEYNGTIQTDGYSGYTNLNTKGTITLLACMAHARRYFEKALNEDAFRASYVLEQIQKLYAIERKARKRESSAEQRKRYRKSYAVPILDSLESWLKAQVLEVLPKSAIGKAIGYTLKLWDKLKRYTIDGRYEIDNNLVENTIRPLALGRKNYLFSGSHRAAQKAAMLYSLFASCKINNIDPYCWLKDVLENIQEHKANRLHELLPNHWKILKGINVAD</sequence>
<organism evidence="4 5">
    <name type="scientific">Aquimarina algiphila</name>
    <dbReference type="NCBI Taxonomy" id="2047982"/>
    <lineage>
        <taxon>Bacteria</taxon>
        <taxon>Pseudomonadati</taxon>
        <taxon>Bacteroidota</taxon>
        <taxon>Flavobacteriia</taxon>
        <taxon>Flavobacteriales</taxon>
        <taxon>Flavobacteriaceae</taxon>
        <taxon>Aquimarina</taxon>
    </lineage>
</organism>
<dbReference type="Pfam" id="PF13817">
    <property type="entry name" value="DDE_Tnp_IS66_C"/>
    <property type="match status" value="1"/>
</dbReference>
<dbReference type="Pfam" id="PF13007">
    <property type="entry name" value="LZ_Tnp_IS66"/>
    <property type="match status" value="1"/>
</dbReference>
<dbReference type="InterPro" id="IPR004291">
    <property type="entry name" value="Transposase_IS66_central"/>
</dbReference>
<gene>
    <name evidence="4" type="ORF">FOF46_28700</name>
</gene>
<evidence type="ECO:0000259" key="1">
    <source>
        <dbReference type="Pfam" id="PF03050"/>
    </source>
</evidence>
<dbReference type="OrthoDB" id="9760067at2"/>
<dbReference type="EMBL" id="VLNR01000101">
    <property type="protein sequence ID" value="TSE03695.1"/>
    <property type="molecule type" value="Genomic_DNA"/>
</dbReference>
<dbReference type="Proteomes" id="UP000318833">
    <property type="component" value="Unassembled WGS sequence"/>
</dbReference>
<dbReference type="Pfam" id="PF03050">
    <property type="entry name" value="DDE_Tnp_IS66"/>
    <property type="match status" value="1"/>
</dbReference>
<keyword evidence="5" id="KW-1185">Reference proteome</keyword>
<dbReference type="AlphaFoldDB" id="A0A554VB93"/>
<proteinExistence type="predicted"/>
<dbReference type="InterPro" id="IPR039552">
    <property type="entry name" value="IS66_C"/>
</dbReference>
<dbReference type="InterPro" id="IPR052344">
    <property type="entry name" value="Transposase-related"/>
</dbReference>
<evidence type="ECO:0000313" key="5">
    <source>
        <dbReference type="Proteomes" id="UP000318833"/>
    </source>
</evidence>